<sequence>MAIKTIDKNGTMVAIGDKIDVIVGIKSEESTVDYDVYEQEIYELEIQKQKNKQMYLELLQMEAPKLKEKDLVTSREVQFLQNQEQKYIDLYTDAKKYSAKKLVEFIDFYRMNINDVKAFHFVISNHPDFNSWFKYVSEYTLLKRASEVFHIMADKLSTQRGFDIFEKWLLDALSVFRNFLRENYIQDVHDNYLEDWKQAKIKYTKFLEDGGIATFRFKSK</sequence>
<evidence type="ECO:0000313" key="1">
    <source>
        <dbReference type="EMBL" id="TDO19901.1"/>
    </source>
</evidence>
<gene>
    <name evidence="1" type="ORF">EI74_0540</name>
</gene>
<dbReference type="OrthoDB" id="399442at2"/>
<proteinExistence type="predicted"/>
<dbReference type="Proteomes" id="UP000295518">
    <property type="component" value="Unassembled WGS sequence"/>
</dbReference>
<protein>
    <submittedName>
        <fullName evidence="1">Uncharacterized protein</fullName>
    </submittedName>
</protein>
<name>A0A4R6IE09_9MOLU</name>
<dbReference type="RefSeq" id="WP_094254702.1">
    <property type="nucleotide sequence ID" value="NZ_NNCE01000004.1"/>
</dbReference>
<accession>A0A4R6IE09</accession>
<comment type="caution">
    <text evidence="1">The sequence shown here is derived from an EMBL/GenBank/DDBJ whole genome shotgun (WGS) entry which is preliminary data.</text>
</comment>
<dbReference type="AlphaFoldDB" id="A0A4R6IE09"/>
<reference evidence="1 2" key="1">
    <citation type="submission" date="2019-03" db="EMBL/GenBank/DDBJ databases">
        <title>Genomic Encyclopedia of Archaeal and Bacterial Type Strains, Phase II (KMG-II): from individual species to whole genera.</title>
        <authorList>
            <person name="Goeker M."/>
        </authorList>
    </citation>
    <scope>NUCLEOTIDE SEQUENCE [LARGE SCALE GENOMIC DNA]</scope>
    <source>
        <strain evidence="1 2">ATCC 700618</strain>
    </source>
</reference>
<evidence type="ECO:0000313" key="2">
    <source>
        <dbReference type="Proteomes" id="UP000295518"/>
    </source>
</evidence>
<organism evidence="1 2">
    <name type="scientific">Mycoplasma testudineum</name>
    <dbReference type="NCBI Taxonomy" id="244584"/>
    <lineage>
        <taxon>Bacteria</taxon>
        <taxon>Bacillati</taxon>
        <taxon>Mycoplasmatota</taxon>
        <taxon>Mollicutes</taxon>
        <taxon>Mycoplasmataceae</taxon>
        <taxon>Mycoplasma</taxon>
    </lineage>
</organism>
<keyword evidence="2" id="KW-1185">Reference proteome</keyword>
<dbReference type="EMBL" id="SNWN01000012">
    <property type="protein sequence ID" value="TDO19901.1"/>
    <property type="molecule type" value="Genomic_DNA"/>
</dbReference>